<dbReference type="SMART" id="SM00382">
    <property type="entry name" value="AAA"/>
    <property type="match status" value="1"/>
</dbReference>
<evidence type="ECO:0000259" key="4">
    <source>
        <dbReference type="PROSITE" id="PS50893"/>
    </source>
</evidence>
<evidence type="ECO:0000256" key="1">
    <source>
        <dbReference type="ARBA" id="ARBA00022448"/>
    </source>
</evidence>
<feature type="domain" description="ABC transporter" evidence="4">
    <location>
        <begin position="4"/>
        <end position="227"/>
    </location>
</feature>
<dbReference type="AlphaFoldDB" id="A0A9Q4G080"/>
<keyword evidence="2" id="KW-0547">Nucleotide-binding</keyword>
<dbReference type="GO" id="GO:0005524">
    <property type="term" value="F:ATP binding"/>
    <property type="evidence" value="ECO:0007669"/>
    <property type="project" value="UniProtKB-KW"/>
</dbReference>
<dbReference type="InterPro" id="IPR017871">
    <property type="entry name" value="ABC_transporter-like_CS"/>
</dbReference>
<proteinExistence type="predicted"/>
<dbReference type="Gene3D" id="3.40.50.300">
    <property type="entry name" value="P-loop containing nucleotide triphosphate hydrolases"/>
    <property type="match status" value="1"/>
</dbReference>
<dbReference type="InterPro" id="IPR003593">
    <property type="entry name" value="AAA+_ATPase"/>
</dbReference>
<dbReference type="InterPro" id="IPR027417">
    <property type="entry name" value="P-loop_NTPase"/>
</dbReference>
<dbReference type="CDD" id="cd03230">
    <property type="entry name" value="ABC_DR_subfamily_A"/>
    <property type="match status" value="1"/>
</dbReference>
<dbReference type="OrthoDB" id="9804819at2"/>
<accession>A0A9Q4G080</accession>
<sequence length="298" mass="32803">MKLIDVQNVSKVFQHKTVVNDVSLHISSGEIVALLGPNGAGKTTTISMILGLLTPTEGTISIFGQKPGDLAARQKIGVMLQELSVLDGLKVGEVIDLFRNYYPHPLPKEELLSLSGLTDEVKKRTEKLSGGQKRRLSFALAIAGDPDVLFFDEPTVGMDTQSRRQLWNTVKSFVNKGKSLIFSTHYLQEADDMADRIILLKEGSVVAEGTPDDIKAMLATQTVSFVLEDTSHITELREHPHIIGMYENRGRTFVETTNTDAVLSFIFTQGLKVKNVQTDQGKLDDAFEALTVSTKEDV</sequence>
<dbReference type="EMBL" id="JABXYM010000001">
    <property type="protein sequence ID" value="MCR6097534.1"/>
    <property type="molecule type" value="Genomic_DNA"/>
</dbReference>
<keyword evidence="1" id="KW-0813">Transport</keyword>
<gene>
    <name evidence="5" type="ORF">HXA33_13365</name>
</gene>
<protein>
    <submittedName>
        <fullName evidence="5">ABC transporter ATP-binding protein</fullName>
    </submittedName>
</protein>
<dbReference type="InterPro" id="IPR003439">
    <property type="entry name" value="ABC_transporter-like_ATP-bd"/>
</dbReference>
<evidence type="ECO:0000256" key="2">
    <source>
        <dbReference type="ARBA" id="ARBA00022741"/>
    </source>
</evidence>
<dbReference type="GO" id="GO:0016887">
    <property type="term" value="F:ATP hydrolysis activity"/>
    <property type="evidence" value="ECO:0007669"/>
    <property type="project" value="InterPro"/>
</dbReference>
<keyword evidence="6" id="KW-1185">Reference proteome</keyword>
<dbReference type="PROSITE" id="PS00211">
    <property type="entry name" value="ABC_TRANSPORTER_1"/>
    <property type="match status" value="1"/>
</dbReference>
<dbReference type="SUPFAM" id="SSF52540">
    <property type="entry name" value="P-loop containing nucleoside triphosphate hydrolases"/>
    <property type="match status" value="1"/>
</dbReference>
<evidence type="ECO:0000313" key="6">
    <source>
        <dbReference type="Proteomes" id="UP001057753"/>
    </source>
</evidence>
<organism evidence="5 6">
    <name type="scientific">Salipaludibacillus agaradhaerens</name>
    <name type="common">Bacillus agaradhaerens</name>
    <dbReference type="NCBI Taxonomy" id="76935"/>
    <lineage>
        <taxon>Bacteria</taxon>
        <taxon>Bacillati</taxon>
        <taxon>Bacillota</taxon>
        <taxon>Bacilli</taxon>
        <taxon>Bacillales</taxon>
        <taxon>Bacillaceae</taxon>
    </lineage>
</organism>
<comment type="caution">
    <text evidence="5">The sequence shown here is derived from an EMBL/GenBank/DDBJ whole genome shotgun (WGS) entry which is preliminary data.</text>
</comment>
<keyword evidence="3 5" id="KW-0067">ATP-binding</keyword>
<reference evidence="5" key="1">
    <citation type="submission" date="2020-06" db="EMBL/GenBank/DDBJ databases">
        <title>Insight into the genomes of haloalkaliphilic bacilli from Kenyan soda lakes.</title>
        <authorList>
            <person name="Mwirichia R."/>
            <person name="Villamizar G.C."/>
            <person name="Poehlein A."/>
            <person name="Mugweru J."/>
            <person name="Kipnyargis A."/>
            <person name="Kiplimo D."/>
            <person name="Orwa P."/>
            <person name="Daniel R."/>
        </authorList>
    </citation>
    <scope>NUCLEOTIDE SEQUENCE</scope>
    <source>
        <strain evidence="5">B1096_S55</strain>
    </source>
</reference>
<dbReference type="PANTHER" id="PTHR42711:SF17">
    <property type="entry name" value="ABC TRANSPORTER ATP-BINDING PROTEIN"/>
    <property type="match status" value="1"/>
</dbReference>
<dbReference type="Proteomes" id="UP001057753">
    <property type="component" value="Unassembled WGS sequence"/>
</dbReference>
<evidence type="ECO:0000313" key="5">
    <source>
        <dbReference type="EMBL" id="MCR6097534.1"/>
    </source>
</evidence>
<name>A0A9Q4G080_SALAG</name>
<dbReference type="InterPro" id="IPR050763">
    <property type="entry name" value="ABC_transporter_ATP-binding"/>
</dbReference>
<dbReference type="FunFam" id="3.40.50.300:FF:001548">
    <property type="entry name" value="ABC efflux transporter ATP-binding protein"/>
    <property type="match status" value="1"/>
</dbReference>
<dbReference type="PANTHER" id="PTHR42711">
    <property type="entry name" value="ABC TRANSPORTER ATP-BINDING PROTEIN"/>
    <property type="match status" value="1"/>
</dbReference>
<dbReference type="Pfam" id="PF00005">
    <property type="entry name" value="ABC_tran"/>
    <property type="match status" value="1"/>
</dbReference>
<dbReference type="RefSeq" id="WP_078577757.1">
    <property type="nucleotide sequence ID" value="NZ_JABXYM010000001.1"/>
</dbReference>
<dbReference type="PROSITE" id="PS50893">
    <property type="entry name" value="ABC_TRANSPORTER_2"/>
    <property type="match status" value="1"/>
</dbReference>
<evidence type="ECO:0000256" key="3">
    <source>
        <dbReference type="ARBA" id="ARBA00022840"/>
    </source>
</evidence>